<dbReference type="Pfam" id="PF13276">
    <property type="entry name" value="HTH_21"/>
    <property type="match status" value="1"/>
</dbReference>
<dbReference type="PANTHER" id="PTHR46889:SF4">
    <property type="entry name" value="TRANSPOSASE INSO FOR INSERTION SEQUENCE ELEMENT IS911B-RELATED"/>
    <property type="match status" value="1"/>
</dbReference>
<name>A0A0M0EE00_KOMEU</name>
<evidence type="ECO:0000313" key="3">
    <source>
        <dbReference type="Proteomes" id="UP000037566"/>
    </source>
</evidence>
<accession>A0A0M0EE00</accession>
<dbReference type="AlphaFoldDB" id="A0A0M0EE00"/>
<keyword evidence="3" id="KW-1185">Reference proteome</keyword>
<dbReference type="NCBIfam" id="NF040493">
    <property type="entry name" value="TA_anti_VapB"/>
    <property type="match status" value="1"/>
</dbReference>
<protein>
    <submittedName>
        <fullName evidence="2">Antitoxin VapB</fullName>
    </submittedName>
</protein>
<evidence type="ECO:0000313" key="2">
    <source>
        <dbReference type="EMBL" id="KON63186.1"/>
    </source>
</evidence>
<comment type="caution">
    <text evidence="2">The sequence shown here is derived from an EMBL/GenBank/DDBJ whole genome shotgun (WGS) entry which is preliminary data.</text>
</comment>
<organism evidence="2 3">
    <name type="scientific">Komagataeibacter europaeus</name>
    <name type="common">Gluconacetobacter europaeus</name>
    <dbReference type="NCBI Taxonomy" id="33995"/>
    <lineage>
        <taxon>Bacteria</taxon>
        <taxon>Pseudomonadati</taxon>
        <taxon>Pseudomonadota</taxon>
        <taxon>Alphaproteobacteria</taxon>
        <taxon>Acetobacterales</taxon>
        <taxon>Acetobacteraceae</taxon>
        <taxon>Komagataeibacter</taxon>
    </lineage>
</organism>
<dbReference type="InterPro" id="IPR025948">
    <property type="entry name" value="HTH-like_dom"/>
</dbReference>
<dbReference type="PATRIC" id="fig|33995.3.peg.3668"/>
<dbReference type="Gene3D" id="2.10.260.10">
    <property type="match status" value="1"/>
</dbReference>
<dbReference type="PANTHER" id="PTHR46889">
    <property type="entry name" value="TRANSPOSASE INSF FOR INSERTION SEQUENCE IS3B-RELATED"/>
    <property type="match status" value="1"/>
</dbReference>
<proteinExistence type="predicted"/>
<gene>
    <name evidence="2" type="primary">vapB</name>
    <name evidence="2" type="ORF">KOEU_33100</name>
</gene>
<feature type="domain" description="HTH-like" evidence="1">
    <location>
        <begin position="2"/>
        <end position="52"/>
    </location>
</feature>
<dbReference type="STRING" id="33995.KOEU_33100"/>
<sequence length="197" mass="22826">MRLIDAQFLETPYYGLRQMTWHLRRLGHEVGRKRVRRLMAIMGLRAIYQKPRTTMPHPEHRKYPYLLRDLVINRPNQDWCSDITYIPNHLSGLCVCGAESPKNTGHLCPNWIYTIHIHKEGSPMLTRTTLFLSNRSQAVRLPKMVAFGEQVREVVIVSEGPRRIIAPVDVAWDDFFAAPGVDLGERNQPAMQEREAL</sequence>
<reference evidence="2" key="1">
    <citation type="submission" date="2015-08" db="EMBL/GenBank/DDBJ databases">
        <title>Draft genome sequence of Komagataeibacter europaeus CECT 8546 a cellulose producer strain from vinegar produced by the traditional method.</title>
        <authorList>
            <person name="Poehlein A."/>
            <person name="Valera M.J."/>
            <person name="Haack F.S."/>
            <person name="Mas A."/>
            <person name="Daniel R."/>
            <person name="Streit W.R."/>
            <person name="Mateo E."/>
        </authorList>
    </citation>
    <scope>NUCLEOTIDE SEQUENCE [LARGE SCALE GENOMIC DNA]</scope>
    <source>
        <strain evidence="2">CECT 8546</strain>
    </source>
</reference>
<dbReference type="Proteomes" id="UP000037566">
    <property type="component" value="Unassembled WGS sequence"/>
</dbReference>
<evidence type="ECO:0000259" key="1">
    <source>
        <dbReference type="Pfam" id="PF13276"/>
    </source>
</evidence>
<dbReference type="InterPro" id="IPR050900">
    <property type="entry name" value="Transposase_IS3/IS150/IS904"/>
</dbReference>
<dbReference type="EMBL" id="LHUQ01000039">
    <property type="protein sequence ID" value="KON63186.1"/>
    <property type="molecule type" value="Genomic_DNA"/>
</dbReference>
<dbReference type="InterPro" id="IPR047976">
    <property type="entry name" value="Anti_VapB2-like"/>
</dbReference>